<reference evidence="4" key="1">
    <citation type="journal article" date="2020" name="Stud. Mycol.">
        <title>101 Dothideomycetes genomes: a test case for predicting lifestyles and emergence of pathogens.</title>
        <authorList>
            <person name="Haridas S."/>
            <person name="Albert R."/>
            <person name="Binder M."/>
            <person name="Bloem J."/>
            <person name="Labutti K."/>
            <person name="Salamov A."/>
            <person name="Andreopoulos B."/>
            <person name="Baker S."/>
            <person name="Barry K."/>
            <person name="Bills G."/>
            <person name="Bluhm B."/>
            <person name="Cannon C."/>
            <person name="Castanera R."/>
            <person name="Culley D."/>
            <person name="Daum C."/>
            <person name="Ezra D."/>
            <person name="Gonzalez J."/>
            <person name="Henrissat B."/>
            <person name="Kuo A."/>
            <person name="Liang C."/>
            <person name="Lipzen A."/>
            <person name="Lutzoni F."/>
            <person name="Magnuson J."/>
            <person name="Mondo S."/>
            <person name="Nolan M."/>
            <person name="Ohm R."/>
            <person name="Pangilinan J."/>
            <person name="Park H.-J."/>
            <person name="Ramirez L."/>
            <person name="Alfaro M."/>
            <person name="Sun H."/>
            <person name="Tritt A."/>
            <person name="Yoshinaga Y."/>
            <person name="Zwiers L.-H."/>
            <person name="Turgeon B."/>
            <person name="Goodwin S."/>
            <person name="Spatafora J."/>
            <person name="Crous P."/>
            <person name="Grigoriev I."/>
        </authorList>
    </citation>
    <scope>NUCLEOTIDE SEQUENCE</scope>
    <source>
        <strain evidence="4">CBS 121167</strain>
    </source>
</reference>
<dbReference type="OrthoDB" id="1862401at2759"/>
<dbReference type="InterPro" id="IPR051283">
    <property type="entry name" value="Sec_Metabolite_Acyltrans"/>
</dbReference>
<dbReference type="Pfam" id="PF22664">
    <property type="entry name" value="TRI-like_N"/>
    <property type="match status" value="1"/>
</dbReference>
<dbReference type="AlphaFoldDB" id="A0A6A6BP25"/>
<dbReference type="RefSeq" id="XP_033401554.1">
    <property type="nucleotide sequence ID" value="XM_033545585.1"/>
</dbReference>
<keyword evidence="5" id="KW-1185">Reference proteome</keyword>
<proteinExistence type="predicted"/>
<evidence type="ECO:0000256" key="1">
    <source>
        <dbReference type="ARBA" id="ARBA00022679"/>
    </source>
</evidence>
<evidence type="ECO:0000313" key="5">
    <source>
        <dbReference type="Proteomes" id="UP000799438"/>
    </source>
</evidence>
<feature type="domain" description="Trichothecene 3-O-acetyltransferase-like N-terminal" evidence="3">
    <location>
        <begin position="22"/>
        <end position="178"/>
    </location>
</feature>
<dbReference type="InterPro" id="IPR054710">
    <property type="entry name" value="Tri101-like_N"/>
</dbReference>
<keyword evidence="1" id="KW-0808">Transferase</keyword>
<evidence type="ECO:0000259" key="3">
    <source>
        <dbReference type="Pfam" id="PF22664"/>
    </source>
</evidence>
<accession>A0A6A6BP25</accession>
<dbReference type="GeneID" id="54303093"/>
<evidence type="ECO:0000313" key="4">
    <source>
        <dbReference type="EMBL" id="KAF2145842.1"/>
    </source>
</evidence>
<feature type="region of interest" description="Disordered" evidence="2">
    <location>
        <begin position="212"/>
        <end position="231"/>
    </location>
</feature>
<name>A0A6A6BP25_9PEZI</name>
<dbReference type="Gene3D" id="3.30.559.10">
    <property type="entry name" value="Chloramphenicol acetyltransferase-like domain"/>
    <property type="match status" value="2"/>
</dbReference>
<gene>
    <name evidence="4" type="ORF">K452DRAFT_349240</name>
</gene>
<organism evidence="4 5">
    <name type="scientific">Aplosporella prunicola CBS 121167</name>
    <dbReference type="NCBI Taxonomy" id="1176127"/>
    <lineage>
        <taxon>Eukaryota</taxon>
        <taxon>Fungi</taxon>
        <taxon>Dikarya</taxon>
        <taxon>Ascomycota</taxon>
        <taxon>Pezizomycotina</taxon>
        <taxon>Dothideomycetes</taxon>
        <taxon>Dothideomycetes incertae sedis</taxon>
        <taxon>Botryosphaeriales</taxon>
        <taxon>Aplosporellaceae</taxon>
        <taxon>Aplosporella</taxon>
    </lineage>
</organism>
<dbReference type="PANTHER" id="PTHR31896:SF64">
    <property type="entry name" value="TRICHOTHECENE 3-O-ACETYLTRANSFERASE"/>
    <property type="match status" value="1"/>
</dbReference>
<feature type="compositionally biased region" description="Low complexity" evidence="2">
    <location>
        <begin position="218"/>
        <end position="228"/>
    </location>
</feature>
<evidence type="ECO:0000256" key="2">
    <source>
        <dbReference type="SAM" id="MobiDB-lite"/>
    </source>
</evidence>
<dbReference type="PANTHER" id="PTHR31896">
    <property type="entry name" value="FAMILY REGULATORY PROTEIN, PUTATIVE (AFU_ORTHOLOGUE AFUA_3G14730)-RELATED"/>
    <property type="match status" value="1"/>
</dbReference>
<dbReference type="EMBL" id="ML995477">
    <property type="protein sequence ID" value="KAF2145842.1"/>
    <property type="molecule type" value="Genomic_DNA"/>
</dbReference>
<dbReference type="Proteomes" id="UP000799438">
    <property type="component" value="Unassembled WGS sequence"/>
</dbReference>
<protein>
    <recommendedName>
        <fullName evidence="3">Trichothecene 3-O-acetyltransferase-like N-terminal domain-containing protein</fullName>
    </recommendedName>
</protein>
<dbReference type="GO" id="GO:0016740">
    <property type="term" value="F:transferase activity"/>
    <property type="evidence" value="ECO:0007669"/>
    <property type="project" value="UniProtKB-KW"/>
</dbReference>
<dbReference type="InterPro" id="IPR023213">
    <property type="entry name" value="CAT-like_dom_sf"/>
</dbReference>
<sequence length="458" mass="50507">MHSTTHLDGHLDILGQQPLLQIYTQICLCFPVADASSQPAIIETLGRGMERLSASFPWIAYQVVNEGAKERNTGTFKIIPFKKTPPLNFVDLRLDSSTPTMDELRRANFPMSMLDETFVAPRNTVPGSRGESPSETTPVFLVRATSIIGGLLLTFLGQHQSMDGTGLGQVIHLFSKACRNEPFTSEELYSGNLPRRDLIPLLDDYKPGPEVARQILKPSPSTDSTNTTPAPPPCTWANFTFSAASLAALKSLATQALAPSTSYISTDDALTAFIWQSVTRARQPRLNPSTESKFARAVDVRHHMGVPETYPGLLQNMTYHGYTVQQLIEAPLGHVASELRSALDPQTSKLERDTRALATLLSRTPDKLTVSFIASVDMSAGLMLSSWVKQKCYEEDFGLGLGMPESVRRPRFSDFESLVYLLPKARDGAIAVAICLRDDDMARLRADEEFMKYGEFDG</sequence>